<dbReference type="InterPro" id="IPR003754">
    <property type="entry name" value="4pyrrol_synth_uPrphyn_synth"/>
</dbReference>
<feature type="domain" description="Tetrapyrrole biosynthesis uroporphyrinogen III synthase" evidence="1">
    <location>
        <begin position="17"/>
        <end position="224"/>
    </location>
</feature>
<name>A0ABT8SLI9_9CAUL</name>
<keyword evidence="3" id="KW-1185">Reference proteome</keyword>
<keyword evidence="2" id="KW-0456">Lyase</keyword>
<dbReference type="InterPro" id="IPR036108">
    <property type="entry name" value="4pyrrol_syn_uPrphyn_synt_sf"/>
</dbReference>
<dbReference type="CDD" id="cd06578">
    <property type="entry name" value="HemD"/>
    <property type="match status" value="1"/>
</dbReference>
<dbReference type="EC" id="4.2.1.75" evidence="2"/>
<dbReference type="RefSeq" id="WP_302109840.1">
    <property type="nucleotide sequence ID" value="NZ_JAUKTR010000003.1"/>
</dbReference>
<dbReference type="SUPFAM" id="SSF69618">
    <property type="entry name" value="HemD-like"/>
    <property type="match status" value="1"/>
</dbReference>
<sequence length="238" mass="24171">MTRPLVWVTRTEPGAARTAARLEAAGLHPLVDPLLAVEPLIPQADLSGVSALALTSGHAVSFAAALPGARDLPVYCVGDSTSQAARIAGLANVHSANGDVHALAALIADRHRPVSGKVLHLGAETLAGDLVALLAARGVPARYAAVYRTVDRPGPAGLAALSEGRLSAVLIHSARAAEALLGQADHRALERAHLLGISEAAAHPLAGAGLSPAWADAPTEPALLETLQRRLGNKAEGG</sequence>
<evidence type="ECO:0000313" key="2">
    <source>
        <dbReference type="EMBL" id="MDO1559410.1"/>
    </source>
</evidence>
<dbReference type="GO" id="GO:0004852">
    <property type="term" value="F:uroporphyrinogen-III synthase activity"/>
    <property type="evidence" value="ECO:0007669"/>
    <property type="project" value="UniProtKB-EC"/>
</dbReference>
<dbReference type="Proteomes" id="UP001169063">
    <property type="component" value="Unassembled WGS sequence"/>
</dbReference>
<dbReference type="Pfam" id="PF02602">
    <property type="entry name" value="HEM4"/>
    <property type="match status" value="1"/>
</dbReference>
<dbReference type="EMBL" id="JAUKTR010000003">
    <property type="protein sequence ID" value="MDO1559410.1"/>
    <property type="molecule type" value="Genomic_DNA"/>
</dbReference>
<reference evidence="2" key="1">
    <citation type="submission" date="2023-07" db="EMBL/GenBank/DDBJ databases">
        <title>Brevundimonas soil sp. nov., isolated from the soil of chemical plant.</title>
        <authorList>
            <person name="Wu N."/>
        </authorList>
    </citation>
    <scope>NUCLEOTIDE SEQUENCE</scope>
    <source>
        <strain evidence="2">XZ-24</strain>
    </source>
</reference>
<accession>A0ABT8SLI9</accession>
<comment type="caution">
    <text evidence="2">The sequence shown here is derived from an EMBL/GenBank/DDBJ whole genome shotgun (WGS) entry which is preliminary data.</text>
</comment>
<evidence type="ECO:0000313" key="3">
    <source>
        <dbReference type="Proteomes" id="UP001169063"/>
    </source>
</evidence>
<organism evidence="2 3">
    <name type="scientific">Peiella sedimenti</name>
    <dbReference type="NCBI Taxonomy" id="3061083"/>
    <lineage>
        <taxon>Bacteria</taxon>
        <taxon>Pseudomonadati</taxon>
        <taxon>Pseudomonadota</taxon>
        <taxon>Alphaproteobacteria</taxon>
        <taxon>Caulobacterales</taxon>
        <taxon>Caulobacteraceae</taxon>
        <taxon>Peiella</taxon>
    </lineage>
</organism>
<evidence type="ECO:0000259" key="1">
    <source>
        <dbReference type="Pfam" id="PF02602"/>
    </source>
</evidence>
<dbReference type="Gene3D" id="3.40.50.10090">
    <property type="match status" value="2"/>
</dbReference>
<proteinExistence type="predicted"/>
<gene>
    <name evidence="2" type="ORF">Q0812_08210</name>
</gene>
<protein>
    <submittedName>
        <fullName evidence="2">Uroporphyrinogen-III synthase</fullName>
        <ecNumber evidence="2">4.2.1.75</ecNumber>
    </submittedName>
</protein>